<sequence length="86" mass="9682">DGPIRMPAPKDDEQEVKRAQASMIRKISTYEAFLQNLKDELKKADQYLNLCAAPDVVIRTKTLVEDNEVLAAMKDETLGHIEILAL</sequence>
<keyword evidence="2" id="KW-1185">Reference proteome</keyword>
<evidence type="ECO:0000313" key="1">
    <source>
        <dbReference type="EMBL" id="KAH9293497.1"/>
    </source>
</evidence>
<proteinExistence type="predicted"/>
<organism evidence="1 2">
    <name type="scientific">Taxus chinensis</name>
    <name type="common">Chinese yew</name>
    <name type="synonym">Taxus wallichiana var. chinensis</name>
    <dbReference type="NCBI Taxonomy" id="29808"/>
    <lineage>
        <taxon>Eukaryota</taxon>
        <taxon>Viridiplantae</taxon>
        <taxon>Streptophyta</taxon>
        <taxon>Embryophyta</taxon>
        <taxon>Tracheophyta</taxon>
        <taxon>Spermatophyta</taxon>
        <taxon>Pinopsida</taxon>
        <taxon>Pinidae</taxon>
        <taxon>Conifers II</taxon>
        <taxon>Cupressales</taxon>
        <taxon>Taxaceae</taxon>
        <taxon>Taxus</taxon>
    </lineage>
</organism>
<dbReference type="Proteomes" id="UP000824469">
    <property type="component" value="Unassembled WGS sequence"/>
</dbReference>
<dbReference type="EMBL" id="JAHRHJ020001064">
    <property type="protein sequence ID" value="KAH9293497.1"/>
    <property type="molecule type" value="Genomic_DNA"/>
</dbReference>
<feature type="non-terminal residue" evidence="1">
    <location>
        <position position="1"/>
    </location>
</feature>
<protein>
    <submittedName>
        <fullName evidence="1">Uncharacterized protein</fullName>
    </submittedName>
</protein>
<dbReference type="AlphaFoldDB" id="A0AA38CAH7"/>
<reference evidence="1 2" key="1">
    <citation type="journal article" date="2021" name="Nat. Plants">
        <title>The Taxus genome provides insights into paclitaxel biosynthesis.</title>
        <authorList>
            <person name="Xiong X."/>
            <person name="Gou J."/>
            <person name="Liao Q."/>
            <person name="Li Y."/>
            <person name="Zhou Q."/>
            <person name="Bi G."/>
            <person name="Li C."/>
            <person name="Du R."/>
            <person name="Wang X."/>
            <person name="Sun T."/>
            <person name="Guo L."/>
            <person name="Liang H."/>
            <person name="Lu P."/>
            <person name="Wu Y."/>
            <person name="Zhang Z."/>
            <person name="Ro D.K."/>
            <person name="Shang Y."/>
            <person name="Huang S."/>
            <person name="Yan J."/>
        </authorList>
    </citation>
    <scope>NUCLEOTIDE SEQUENCE [LARGE SCALE GENOMIC DNA]</scope>
    <source>
        <strain evidence="1">Ta-2019</strain>
    </source>
</reference>
<comment type="caution">
    <text evidence="1">The sequence shown here is derived from an EMBL/GenBank/DDBJ whole genome shotgun (WGS) entry which is preliminary data.</text>
</comment>
<gene>
    <name evidence="1" type="ORF">KI387_041299</name>
</gene>
<feature type="non-terminal residue" evidence="1">
    <location>
        <position position="86"/>
    </location>
</feature>
<accession>A0AA38CAH7</accession>
<evidence type="ECO:0000313" key="2">
    <source>
        <dbReference type="Proteomes" id="UP000824469"/>
    </source>
</evidence>
<name>A0AA38CAH7_TAXCH</name>